<protein>
    <submittedName>
        <fullName evidence="2">Uncharacterized protein</fullName>
    </submittedName>
</protein>
<evidence type="ECO:0000313" key="2">
    <source>
        <dbReference type="EMBL" id="SPN96791.1"/>
    </source>
</evidence>
<sequence>MKFLSALAFLAASAVATPVEARQRTLLSRYELTISSFGDTPFDKGAVSLRDNKAGYYAAQSEPLVISAISGGEGSAGDALRLTIGNLAVEGYLALEGDSGLRDLVARIGDGLEDPEGERGSFVFEPREDDEDEGLFDVTWGGGEGQWLVENVGGDDYELKWWDGEGFTIATVYPVQLVGRLTAQS</sequence>
<comment type="caution">
    <text evidence="2">The sequence shown here is derived from an EMBL/GenBank/DDBJ whole genome shotgun (WGS) entry which is preliminary data.</text>
</comment>
<feature type="chain" id="PRO_5042116125" evidence="1">
    <location>
        <begin position="17"/>
        <end position="185"/>
    </location>
</feature>
<evidence type="ECO:0000256" key="1">
    <source>
        <dbReference type="SAM" id="SignalP"/>
    </source>
</evidence>
<proteinExistence type="predicted"/>
<dbReference type="EMBL" id="ONZQ02000001">
    <property type="protein sequence ID" value="SPN96791.1"/>
    <property type="molecule type" value="Genomic_DNA"/>
</dbReference>
<feature type="signal peptide" evidence="1">
    <location>
        <begin position="1"/>
        <end position="16"/>
    </location>
</feature>
<evidence type="ECO:0000313" key="3">
    <source>
        <dbReference type="Proteomes" id="UP001187682"/>
    </source>
</evidence>
<keyword evidence="3" id="KW-1185">Reference proteome</keyword>
<name>A0AAE8MQY7_9PEZI</name>
<dbReference type="Proteomes" id="UP001187682">
    <property type="component" value="Unassembled WGS sequence"/>
</dbReference>
<keyword evidence="1" id="KW-0732">Signal</keyword>
<reference evidence="2" key="1">
    <citation type="submission" date="2018-03" db="EMBL/GenBank/DDBJ databases">
        <authorList>
            <person name="Guldener U."/>
        </authorList>
    </citation>
    <scope>NUCLEOTIDE SEQUENCE</scope>
</reference>
<gene>
    <name evidence="2" type="ORF">DNG_00311</name>
</gene>
<accession>A0AAE8MQY7</accession>
<dbReference type="AlphaFoldDB" id="A0AAE8MQY7"/>
<organism evidence="2 3">
    <name type="scientific">Cephalotrichum gorgonifer</name>
    <dbReference type="NCBI Taxonomy" id="2041049"/>
    <lineage>
        <taxon>Eukaryota</taxon>
        <taxon>Fungi</taxon>
        <taxon>Dikarya</taxon>
        <taxon>Ascomycota</taxon>
        <taxon>Pezizomycotina</taxon>
        <taxon>Sordariomycetes</taxon>
        <taxon>Hypocreomycetidae</taxon>
        <taxon>Microascales</taxon>
        <taxon>Microascaceae</taxon>
        <taxon>Cephalotrichum</taxon>
    </lineage>
</organism>